<accession>A0A2G6Q7S2</accession>
<dbReference type="EMBL" id="NWUW01000025">
    <property type="protein sequence ID" value="PIE92868.1"/>
    <property type="molecule type" value="Genomic_DNA"/>
</dbReference>
<name>A0A2G6Q7S2_9BACI</name>
<dbReference type="PROSITE" id="PS50152">
    <property type="entry name" value="25A_SYNTH_3"/>
    <property type="match status" value="1"/>
</dbReference>
<dbReference type="GO" id="GO:0051607">
    <property type="term" value="P:defense response to virus"/>
    <property type="evidence" value="ECO:0007669"/>
    <property type="project" value="UniProtKB-KW"/>
</dbReference>
<keyword evidence="3" id="KW-0808">Transferase</keyword>
<evidence type="ECO:0000259" key="2">
    <source>
        <dbReference type="Pfam" id="PF18134"/>
    </source>
</evidence>
<dbReference type="Pfam" id="PF18134">
    <property type="entry name" value="AGS_C"/>
    <property type="match status" value="1"/>
</dbReference>
<protein>
    <submittedName>
        <fullName evidence="3">Nucleotidyltransferase</fullName>
    </submittedName>
</protein>
<gene>
    <name evidence="3" type="ORF">CO726_24530</name>
</gene>
<dbReference type="RefSeq" id="WP_099685972.1">
    <property type="nucleotide sequence ID" value="NZ_NWUW01000025.1"/>
</dbReference>
<comment type="caution">
    <text evidence="3">The sequence shown here is derived from an EMBL/GenBank/DDBJ whole genome shotgun (WGS) entry which is preliminary data.</text>
</comment>
<evidence type="ECO:0000313" key="4">
    <source>
        <dbReference type="Proteomes" id="UP000228484"/>
    </source>
</evidence>
<keyword evidence="4" id="KW-1185">Reference proteome</keyword>
<dbReference type="CDD" id="cd05400">
    <property type="entry name" value="NT_2-5OAS_ClassI-CCAase"/>
    <property type="match status" value="1"/>
</dbReference>
<sequence>MLSDSFSEYVEGLEVDNLEDIDKKYKRITKKLNQSFWDLESDEEHAHKVGSLGRGTAIKGISDLDMLFILPDALYTQYNNHEGNGQSKLLQRVKEVIKATYPRTIVRGDGQVVVVSFSNYQIEVCPCFSENDGSFTYPDSNNGGKWKKTDPMPEIRESLAMTVDTDTHYRYICNMMRAWKNEAGFKFGGLLIDTLVYDFFEEYADYKECSFEDYLPILKDLFAYLKNQSETRKYWLALGSNQQVYDKKKTFIKKAKKAHGKLELLSEESEEIYDILQELFGQGFPAPEGVQEVTKSAFASYEYSKTEQFIEKLFPVDIRYSLSINANVLQDGFREGSLSDFIMKRFPLKTKKQLKFYIEQNEVAELELPYTVYWKVRNVGIEAVKRNMIRGEISQDTGNEQITETTDFRGSHYVDCYIIHNEVCVAKDRIKVPIAIA</sequence>
<keyword evidence="1" id="KW-0051">Antiviral defense</keyword>
<feature type="domain" description="Adenylyl/Guanylyl and SMODS C-terminal sensor" evidence="2">
    <location>
        <begin position="305"/>
        <end position="434"/>
    </location>
</feature>
<dbReference type="Pfam" id="PF18144">
    <property type="entry name" value="SMODS"/>
    <property type="match status" value="1"/>
</dbReference>
<dbReference type="GO" id="GO:0016779">
    <property type="term" value="F:nucleotidyltransferase activity"/>
    <property type="evidence" value="ECO:0007669"/>
    <property type="project" value="InterPro"/>
</dbReference>
<proteinExistence type="predicted"/>
<dbReference type="InterPro" id="IPR006116">
    <property type="entry name" value="NT_2-5OAS_ClassI-CCAase"/>
</dbReference>
<dbReference type="SUPFAM" id="SSF81301">
    <property type="entry name" value="Nucleotidyltransferase"/>
    <property type="match status" value="1"/>
</dbReference>
<evidence type="ECO:0000256" key="1">
    <source>
        <dbReference type="ARBA" id="ARBA00023118"/>
    </source>
</evidence>
<reference evidence="3 4" key="1">
    <citation type="submission" date="2017-09" db="EMBL/GenBank/DDBJ databases">
        <title>Biocontrol bacteria screening and application from spent mushroom substrate.</title>
        <authorList>
            <person name="Sun X."/>
        </authorList>
    </citation>
    <scope>NUCLEOTIDE SEQUENCE [LARGE SCALE GENOMIC DNA]</scope>
    <source>
        <strain evidence="3 4">100374</strain>
    </source>
</reference>
<evidence type="ECO:0000313" key="3">
    <source>
        <dbReference type="EMBL" id="PIE92868.1"/>
    </source>
</evidence>
<dbReference type="InterPro" id="IPR040511">
    <property type="entry name" value="AGS_C"/>
</dbReference>
<dbReference type="Proteomes" id="UP000228484">
    <property type="component" value="Unassembled WGS sequence"/>
</dbReference>
<dbReference type="Gene3D" id="3.30.460.10">
    <property type="entry name" value="Beta Polymerase, domain 2"/>
    <property type="match status" value="1"/>
</dbReference>
<organism evidence="3 4">
    <name type="scientific">Bacillus fungorum</name>
    <dbReference type="NCBI Taxonomy" id="2039284"/>
    <lineage>
        <taxon>Bacteria</taxon>
        <taxon>Bacillati</taxon>
        <taxon>Bacillota</taxon>
        <taxon>Bacilli</taxon>
        <taxon>Bacillales</taxon>
        <taxon>Bacillaceae</taxon>
        <taxon>Bacillus</taxon>
    </lineage>
</organism>
<dbReference type="AlphaFoldDB" id="A0A2G6Q7S2"/>
<dbReference type="InterPro" id="IPR043519">
    <property type="entry name" value="NT_sf"/>
</dbReference>